<reference evidence="1" key="1">
    <citation type="submission" date="2014-11" db="EMBL/GenBank/DDBJ databases">
        <authorList>
            <person name="Amaro Gonzalez C."/>
        </authorList>
    </citation>
    <scope>NUCLEOTIDE SEQUENCE</scope>
</reference>
<evidence type="ECO:0000313" key="1">
    <source>
        <dbReference type="EMBL" id="JAH94276.1"/>
    </source>
</evidence>
<protein>
    <submittedName>
        <fullName evidence="1">Uncharacterized protein</fullName>
    </submittedName>
</protein>
<reference evidence="1" key="2">
    <citation type="journal article" date="2015" name="Fish Shellfish Immunol.">
        <title>Early steps in the European eel (Anguilla anguilla)-Vibrio vulnificus interaction in the gills: Role of the RtxA13 toxin.</title>
        <authorList>
            <person name="Callol A."/>
            <person name="Pajuelo D."/>
            <person name="Ebbesson L."/>
            <person name="Teles M."/>
            <person name="MacKenzie S."/>
            <person name="Amaro C."/>
        </authorList>
    </citation>
    <scope>NUCLEOTIDE SEQUENCE</scope>
</reference>
<name>A0A0E9WVQ2_ANGAN</name>
<dbReference type="AlphaFoldDB" id="A0A0E9WVQ2"/>
<organism evidence="1">
    <name type="scientific">Anguilla anguilla</name>
    <name type="common">European freshwater eel</name>
    <name type="synonym">Muraena anguilla</name>
    <dbReference type="NCBI Taxonomy" id="7936"/>
    <lineage>
        <taxon>Eukaryota</taxon>
        <taxon>Metazoa</taxon>
        <taxon>Chordata</taxon>
        <taxon>Craniata</taxon>
        <taxon>Vertebrata</taxon>
        <taxon>Euteleostomi</taxon>
        <taxon>Actinopterygii</taxon>
        <taxon>Neopterygii</taxon>
        <taxon>Teleostei</taxon>
        <taxon>Anguilliformes</taxon>
        <taxon>Anguillidae</taxon>
        <taxon>Anguilla</taxon>
    </lineage>
</organism>
<sequence>MWLACATVVIDHITNISVAPLAAFCTGFLESGAAFQLTAYIYCLRIWKREVQAQSQAAYDATVYALLLRNKGKFHSIRQCWCSFYLVTWHKDKDKCVLEKCVSLVMAWSVY</sequence>
<accession>A0A0E9WVQ2</accession>
<proteinExistence type="predicted"/>
<dbReference type="EMBL" id="GBXM01014301">
    <property type="protein sequence ID" value="JAH94276.1"/>
    <property type="molecule type" value="Transcribed_RNA"/>
</dbReference>